<name>A0ABU8K5C6_9HYPH</name>
<accession>A0ABU8K5C6</accession>
<protein>
    <submittedName>
        <fullName evidence="2">Uncharacterized protein</fullName>
    </submittedName>
</protein>
<organism evidence="2 3">
    <name type="scientific">Mesorhizobium argentiipisi</name>
    <dbReference type="NCBI Taxonomy" id="3015175"/>
    <lineage>
        <taxon>Bacteria</taxon>
        <taxon>Pseudomonadati</taxon>
        <taxon>Pseudomonadota</taxon>
        <taxon>Alphaproteobacteria</taxon>
        <taxon>Hyphomicrobiales</taxon>
        <taxon>Phyllobacteriaceae</taxon>
        <taxon>Mesorhizobium</taxon>
    </lineage>
</organism>
<evidence type="ECO:0000313" key="2">
    <source>
        <dbReference type="EMBL" id="MEI9400847.1"/>
    </source>
</evidence>
<reference evidence="2 3" key="1">
    <citation type="submission" date="2022-12" db="EMBL/GenBank/DDBJ databases">
        <authorList>
            <person name="Muema E."/>
        </authorList>
    </citation>
    <scope>NUCLEOTIDE SEQUENCE [LARGE SCALE GENOMIC DNA]</scope>
    <source>
        <strain evidence="3">1330</strain>
    </source>
</reference>
<dbReference type="EMBL" id="JAPYKO010000001">
    <property type="protein sequence ID" value="MEI9400847.1"/>
    <property type="molecule type" value="Genomic_DNA"/>
</dbReference>
<evidence type="ECO:0000256" key="1">
    <source>
        <dbReference type="SAM" id="MobiDB-lite"/>
    </source>
</evidence>
<keyword evidence="3" id="KW-1185">Reference proteome</keyword>
<sequence>MGANAGIGQQFDESQEAVVVEHYTRRKAGCKLEGFTEVHRQFRKIEIDDHPADVVALSGKLPERYPGWHEGEMSDSPSRGGRHGLCRAERRQKHFRAAADLLQDRGQSRPV</sequence>
<dbReference type="Proteomes" id="UP001366503">
    <property type="component" value="Unassembled WGS sequence"/>
</dbReference>
<dbReference type="RefSeq" id="WP_337091150.1">
    <property type="nucleotide sequence ID" value="NZ_JAPYKO010000001.1"/>
</dbReference>
<feature type="region of interest" description="Disordered" evidence="1">
    <location>
        <begin position="65"/>
        <end position="86"/>
    </location>
</feature>
<gene>
    <name evidence="2" type="ORF">O7A05_01330</name>
</gene>
<comment type="caution">
    <text evidence="2">The sequence shown here is derived from an EMBL/GenBank/DDBJ whole genome shotgun (WGS) entry which is preliminary data.</text>
</comment>
<proteinExistence type="predicted"/>
<evidence type="ECO:0000313" key="3">
    <source>
        <dbReference type="Proteomes" id="UP001366503"/>
    </source>
</evidence>